<comment type="subcellular location">
    <subcellularLocation>
        <location evidence="2">Plastid</location>
        <location evidence="2">Chloroplast outer membrane</location>
        <topology evidence="2">Multi-pass membrane protein</topology>
    </subcellularLocation>
    <subcellularLocation>
        <location evidence="3">Plastid</location>
        <location evidence="3">Etioplast membrane</location>
        <topology evidence="3">Multi-pass membrane protein</topology>
    </subcellularLocation>
</comment>
<accession>A0A5K1DBH2</accession>
<protein>
    <submittedName>
        <fullName evidence="14">Uncharacterized protein</fullName>
    </submittedName>
</protein>
<evidence type="ECO:0000256" key="12">
    <source>
        <dbReference type="ARBA" id="ARBA00023114"/>
    </source>
</evidence>
<evidence type="ECO:0000256" key="5">
    <source>
        <dbReference type="ARBA" id="ARBA00022448"/>
    </source>
</evidence>
<dbReference type="InterPro" id="IPR034626">
    <property type="entry name" value="OEP24"/>
</dbReference>
<dbReference type="GO" id="GO:0046930">
    <property type="term" value="C:pore complex"/>
    <property type="evidence" value="ECO:0007669"/>
    <property type="project" value="UniProtKB-KW"/>
</dbReference>
<dbReference type="PANTHER" id="PTHR35284:SF1">
    <property type="entry name" value="OUTER ENVELOPE PORE PROTEIN 24A, CHLOROPLASTIC-RELATED"/>
    <property type="match status" value="1"/>
</dbReference>
<keyword evidence="9" id="KW-0812">Transmembrane</keyword>
<dbReference type="GO" id="GO:0022843">
    <property type="term" value="F:voltage-gated monoatomic cation channel activity"/>
    <property type="evidence" value="ECO:0007669"/>
    <property type="project" value="InterPro"/>
</dbReference>
<comment type="subunit">
    <text evidence="4">Homooligomers form large rather nonselective pores in plastidial outer membranes.</text>
</comment>
<evidence type="ECO:0000256" key="7">
    <source>
        <dbReference type="ARBA" id="ARBA00022528"/>
    </source>
</evidence>
<dbReference type="GO" id="GO:0034765">
    <property type="term" value="P:regulation of monoatomic ion transmembrane transport"/>
    <property type="evidence" value="ECO:0007669"/>
    <property type="project" value="InterPro"/>
</dbReference>
<evidence type="ECO:0000256" key="13">
    <source>
        <dbReference type="ARBA" id="ARBA00023136"/>
    </source>
</evidence>
<organism evidence="14">
    <name type="scientific">Nymphaea colorata</name>
    <name type="common">pocket water lily</name>
    <dbReference type="NCBI Taxonomy" id="210225"/>
    <lineage>
        <taxon>Eukaryota</taxon>
        <taxon>Viridiplantae</taxon>
        <taxon>Streptophyta</taxon>
        <taxon>Embryophyta</taxon>
        <taxon>Tracheophyta</taxon>
        <taxon>Spermatophyta</taxon>
        <taxon>Magnoliopsida</taxon>
        <taxon>Nymphaeales</taxon>
        <taxon>Nymphaeaceae</taxon>
        <taxon>Nymphaea</taxon>
    </lineage>
</organism>
<keyword evidence="6" id="KW-1134">Transmembrane beta strand</keyword>
<evidence type="ECO:0000256" key="1">
    <source>
        <dbReference type="ARBA" id="ARBA00002327"/>
    </source>
</evidence>
<dbReference type="GO" id="GO:0034426">
    <property type="term" value="C:etioplast membrane"/>
    <property type="evidence" value="ECO:0007669"/>
    <property type="project" value="UniProtKB-SubCell"/>
</dbReference>
<name>A0A5K1DBH2_9MAGN</name>
<dbReference type="GO" id="GO:0015288">
    <property type="term" value="F:porin activity"/>
    <property type="evidence" value="ECO:0007669"/>
    <property type="project" value="UniProtKB-KW"/>
</dbReference>
<dbReference type="PANTHER" id="PTHR35284">
    <property type="entry name" value="OUTER ENVELOPE PORE PROTEIN 24A, CHLOROPLASTIC-RELATED"/>
    <property type="match status" value="1"/>
</dbReference>
<dbReference type="Gramene" id="NC5G0057440.1">
    <property type="protein sequence ID" value="NC5G0057440.1:cds"/>
    <property type="gene ID" value="NC5G0057440"/>
</dbReference>
<evidence type="ECO:0000256" key="9">
    <source>
        <dbReference type="ARBA" id="ARBA00022692"/>
    </source>
</evidence>
<comment type="function">
    <text evidence="1">High-conductance voltage-dependent solute channel with a slight selectivity for cations transporting triosephosphates, dicarboxylic acids, ATP, inorganic phosphate (Pi), sugars, and positively or negatively charged amino acids.</text>
</comment>
<dbReference type="AlphaFoldDB" id="A0A5K1DBH2"/>
<sequence>MKASMKGKYESHGRPASAILAVNVSNVKLKASVTDTTFISGLSFNGFSLSVEKPNAFIIDYDVPRKVNPFPPISCLYRFLLRILLLF</sequence>
<evidence type="ECO:0000256" key="4">
    <source>
        <dbReference type="ARBA" id="ARBA00011593"/>
    </source>
</evidence>
<keyword evidence="10" id="KW-1002">Plastid outer membrane</keyword>
<proteinExistence type="predicted"/>
<dbReference type="GO" id="GO:0009707">
    <property type="term" value="C:chloroplast outer membrane"/>
    <property type="evidence" value="ECO:0007669"/>
    <property type="project" value="UniProtKB-SubCell"/>
</dbReference>
<gene>
    <name evidence="14" type="ORF">NYM_LOCUS19184</name>
</gene>
<evidence type="ECO:0000256" key="2">
    <source>
        <dbReference type="ARBA" id="ARBA00004396"/>
    </source>
</evidence>
<keyword evidence="5" id="KW-0813">Transport</keyword>
<reference evidence="14" key="1">
    <citation type="submission" date="2019-09" db="EMBL/GenBank/DDBJ databases">
        <authorList>
            <person name="Zhang L."/>
        </authorList>
    </citation>
    <scope>NUCLEOTIDE SEQUENCE</scope>
</reference>
<evidence type="ECO:0000256" key="6">
    <source>
        <dbReference type="ARBA" id="ARBA00022452"/>
    </source>
</evidence>
<keyword evidence="13" id="KW-0472">Membrane</keyword>
<keyword evidence="11" id="KW-0406">Ion transport</keyword>
<keyword evidence="7" id="KW-0150">Chloroplast</keyword>
<evidence type="ECO:0000256" key="11">
    <source>
        <dbReference type="ARBA" id="ARBA00023065"/>
    </source>
</evidence>
<evidence type="ECO:0000256" key="8">
    <source>
        <dbReference type="ARBA" id="ARBA00022640"/>
    </source>
</evidence>
<keyword evidence="8" id="KW-0934">Plastid</keyword>
<evidence type="ECO:0000256" key="10">
    <source>
        <dbReference type="ARBA" id="ARBA00022805"/>
    </source>
</evidence>
<dbReference type="EMBL" id="LR721783">
    <property type="protein sequence ID" value="VVW36275.1"/>
    <property type="molecule type" value="Genomic_DNA"/>
</dbReference>
<evidence type="ECO:0000256" key="3">
    <source>
        <dbReference type="ARBA" id="ARBA00004441"/>
    </source>
</evidence>
<evidence type="ECO:0000313" key="14">
    <source>
        <dbReference type="EMBL" id="VVW36275.1"/>
    </source>
</evidence>
<keyword evidence="12" id="KW-0626">Porin</keyword>